<proteinExistence type="predicted"/>
<dbReference type="AlphaFoldDB" id="A0A6A4S6B1"/>
<organism evidence="1 2">
    <name type="scientific">Scophthalmus maximus</name>
    <name type="common">Turbot</name>
    <name type="synonym">Psetta maxima</name>
    <dbReference type="NCBI Taxonomy" id="52904"/>
    <lineage>
        <taxon>Eukaryota</taxon>
        <taxon>Metazoa</taxon>
        <taxon>Chordata</taxon>
        <taxon>Craniata</taxon>
        <taxon>Vertebrata</taxon>
        <taxon>Euteleostomi</taxon>
        <taxon>Actinopterygii</taxon>
        <taxon>Neopterygii</taxon>
        <taxon>Teleostei</taxon>
        <taxon>Neoteleostei</taxon>
        <taxon>Acanthomorphata</taxon>
        <taxon>Carangaria</taxon>
        <taxon>Pleuronectiformes</taxon>
        <taxon>Pleuronectoidei</taxon>
        <taxon>Scophthalmidae</taxon>
        <taxon>Scophthalmus</taxon>
    </lineage>
</organism>
<evidence type="ECO:0000313" key="2">
    <source>
        <dbReference type="Proteomes" id="UP000438429"/>
    </source>
</evidence>
<sequence length="119" mass="13459">MALQYIRGLVPCSEALQHENTPCVLHDTHSTPLQLRVHWYEPSDDDDDDEFEGESRTLLTVGKDPHCAFMPLLPRSKACTVRTDVHTVERETIHIGSGLCEFSRGQTEVINSDWILDSP</sequence>
<comment type="caution">
    <text evidence="1">The sequence shown here is derived from an EMBL/GenBank/DDBJ whole genome shotgun (WGS) entry which is preliminary data.</text>
</comment>
<dbReference type="Proteomes" id="UP000438429">
    <property type="component" value="Unassembled WGS sequence"/>
</dbReference>
<evidence type="ECO:0000313" key="1">
    <source>
        <dbReference type="EMBL" id="KAF0027805.1"/>
    </source>
</evidence>
<gene>
    <name evidence="1" type="ORF">F2P81_020546</name>
</gene>
<accession>A0A6A4S6B1</accession>
<reference evidence="1 2" key="1">
    <citation type="submission" date="2019-06" db="EMBL/GenBank/DDBJ databases">
        <title>Draft genomes of female and male turbot (Scophthalmus maximus).</title>
        <authorList>
            <person name="Xu H."/>
            <person name="Xu X.-W."/>
            <person name="Shao C."/>
            <person name="Chen S."/>
        </authorList>
    </citation>
    <scope>NUCLEOTIDE SEQUENCE [LARGE SCALE GENOMIC DNA]</scope>
    <source>
        <strain evidence="1">Ysfricsl-2016a</strain>
        <tissue evidence="1">Blood</tissue>
    </source>
</reference>
<dbReference type="EMBL" id="VEVO01000018">
    <property type="protein sequence ID" value="KAF0027805.1"/>
    <property type="molecule type" value="Genomic_DNA"/>
</dbReference>
<protein>
    <submittedName>
        <fullName evidence="1">Uncharacterized protein</fullName>
    </submittedName>
</protein>
<name>A0A6A4S6B1_SCOMX</name>